<name>A0A2V2YXG2_9BACL</name>
<dbReference type="InterPro" id="IPR026838">
    <property type="entry name" value="YheC/D"/>
</dbReference>
<dbReference type="OrthoDB" id="7869153at2"/>
<dbReference type="AlphaFoldDB" id="A0A2V2YXG2"/>
<organism evidence="1 2">
    <name type="scientific">Paenibacillus cellulosilyticus</name>
    <dbReference type="NCBI Taxonomy" id="375489"/>
    <lineage>
        <taxon>Bacteria</taxon>
        <taxon>Bacillati</taxon>
        <taxon>Bacillota</taxon>
        <taxon>Bacilli</taxon>
        <taxon>Bacillales</taxon>
        <taxon>Paenibacillaceae</taxon>
        <taxon>Paenibacillus</taxon>
    </lineage>
</organism>
<gene>
    <name evidence="1" type="ORF">DFQ01_108127</name>
</gene>
<protein>
    <submittedName>
        <fullName evidence="1">YheC/D-like protein</fullName>
    </submittedName>
</protein>
<reference evidence="1 2" key="1">
    <citation type="submission" date="2018-05" db="EMBL/GenBank/DDBJ databases">
        <title>Genomic Encyclopedia of Type Strains, Phase III (KMG-III): the genomes of soil and plant-associated and newly described type strains.</title>
        <authorList>
            <person name="Whitman W."/>
        </authorList>
    </citation>
    <scope>NUCLEOTIDE SEQUENCE [LARGE SCALE GENOMIC DNA]</scope>
    <source>
        <strain evidence="1 2">CECT 5696</strain>
    </source>
</reference>
<evidence type="ECO:0000313" key="1">
    <source>
        <dbReference type="EMBL" id="PWW02850.1"/>
    </source>
</evidence>
<evidence type="ECO:0000313" key="2">
    <source>
        <dbReference type="Proteomes" id="UP000246635"/>
    </source>
</evidence>
<sequence length="255" mass="29506">MSAHIGSKWRKTRAIQNDSELARHIPETVRMTRSSLNGLVNKYGMVYIKPEFGTYGNGVMRVEKVKSGGYRYQLDKKIRTYADFNPMYASILRDTKGKRYLAQRGVNLLKYKGRRFDLRVMVQWSPLKKWETTGIIGRVAGKQKIVTNYHNGGEIVIAERLLAPHTEQVSKQLQALSMLGVATGRTMKKSFPRVYKIGLDIALESDLKPWILEVNTSPDPYIFLKHPDRRIFRKIQRYDRANTRQQPPDDLHLVK</sequence>
<dbReference type="Gene3D" id="3.30.470.20">
    <property type="entry name" value="ATP-grasp fold, B domain"/>
    <property type="match status" value="1"/>
</dbReference>
<accession>A0A2V2YXG2</accession>
<comment type="caution">
    <text evidence="1">The sequence shown here is derived from an EMBL/GenBank/DDBJ whole genome shotgun (WGS) entry which is preliminary data.</text>
</comment>
<dbReference type="RefSeq" id="WP_110044333.1">
    <property type="nucleotide sequence ID" value="NZ_CP054612.1"/>
</dbReference>
<dbReference type="EMBL" id="QGTQ01000008">
    <property type="protein sequence ID" value="PWW02850.1"/>
    <property type="molecule type" value="Genomic_DNA"/>
</dbReference>
<proteinExistence type="predicted"/>
<dbReference type="Proteomes" id="UP000246635">
    <property type="component" value="Unassembled WGS sequence"/>
</dbReference>
<keyword evidence="2" id="KW-1185">Reference proteome</keyword>
<dbReference type="SUPFAM" id="SSF56059">
    <property type="entry name" value="Glutathione synthetase ATP-binding domain-like"/>
    <property type="match status" value="1"/>
</dbReference>
<dbReference type="Pfam" id="PF14398">
    <property type="entry name" value="ATPgrasp_YheCD"/>
    <property type="match status" value="1"/>
</dbReference>